<dbReference type="InterPro" id="IPR036412">
    <property type="entry name" value="HAD-like_sf"/>
</dbReference>
<comment type="caution">
    <text evidence="1">The sequence shown here is derived from an EMBL/GenBank/DDBJ whole genome shotgun (WGS) entry which is preliminary data.</text>
</comment>
<protein>
    <submittedName>
        <fullName evidence="1">Uncharacterized protein</fullName>
    </submittedName>
</protein>
<gene>
    <name evidence="1" type="ORF">BB561_004746</name>
</gene>
<dbReference type="PANTHER" id="PTHR43885">
    <property type="entry name" value="HALOACID DEHALOGENASE-LIKE HYDROLASE"/>
    <property type="match status" value="1"/>
</dbReference>
<dbReference type="SUPFAM" id="SSF56784">
    <property type="entry name" value="HAD-like"/>
    <property type="match status" value="1"/>
</dbReference>
<dbReference type="Gene3D" id="1.10.260.80">
    <property type="match status" value="1"/>
</dbReference>
<evidence type="ECO:0000313" key="1">
    <source>
        <dbReference type="EMBL" id="PVU90732.1"/>
    </source>
</evidence>
<dbReference type="CDD" id="cd01427">
    <property type="entry name" value="HAD_like"/>
    <property type="match status" value="1"/>
</dbReference>
<organism evidence="1 2">
    <name type="scientific">Smittium simulii</name>
    <dbReference type="NCBI Taxonomy" id="133385"/>
    <lineage>
        <taxon>Eukaryota</taxon>
        <taxon>Fungi</taxon>
        <taxon>Fungi incertae sedis</taxon>
        <taxon>Zoopagomycota</taxon>
        <taxon>Kickxellomycotina</taxon>
        <taxon>Harpellomycetes</taxon>
        <taxon>Harpellales</taxon>
        <taxon>Legeriomycetaceae</taxon>
        <taxon>Smittium</taxon>
    </lineage>
</organism>
<dbReference type="InterPro" id="IPR023214">
    <property type="entry name" value="HAD_sf"/>
</dbReference>
<accession>A0A2T9YEG6</accession>
<dbReference type="Proteomes" id="UP000245383">
    <property type="component" value="Unassembled WGS sequence"/>
</dbReference>
<dbReference type="Gene3D" id="3.40.50.1000">
    <property type="entry name" value="HAD superfamily/HAD-like"/>
    <property type="match status" value="2"/>
</dbReference>
<reference evidence="1 2" key="1">
    <citation type="journal article" date="2018" name="MBio">
        <title>Comparative Genomics Reveals the Core Gene Toolbox for the Fungus-Insect Symbiosis.</title>
        <authorList>
            <person name="Wang Y."/>
            <person name="Stata M."/>
            <person name="Wang W."/>
            <person name="Stajich J.E."/>
            <person name="White M.M."/>
            <person name="Moncalvo J.M."/>
        </authorList>
    </citation>
    <scope>NUCLEOTIDE SEQUENCE [LARGE SCALE GENOMIC DNA]</scope>
    <source>
        <strain evidence="1 2">SWE-8-4</strain>
    </source>
</reference>
<dbReference type="OrthoDB" id="426235at2759"/>
<dbReference type="Pfam" id="PF13242">
    <property type="entry name" value="Hydrolase_like"/>
    <property type="match status" value="1"/>
</dbReference>
<keyword evidence="2" id="KW-1185">Reference proteome</keyword>
<name>A0A2T9YEG6_9FUNG</name>
<dbReference type="PROSITE" id="PS01228">
    <property type="entry name" value="COF_1"/>
    <property type="match status" value="1"/>
</dbReference>
<dbReference type="PANTHER" id="PTHR43885:SF1">
    <property type="entry name" value="SUPERFAMILY HYDROLASE, PUTATIVE (AFU_ORTHOLOGUE AFUA_4G13290)-RELATED"/>
    <property type="match status" value="1"/>
</dbReference>
<proteinExistence type="predicted"/>
<sequence length="147" mass="16442">MSTIIPPGKVPHSFSPEFDIDSLRKAKAIVFDMDGTLVLPITKYLEQMRNELKVPEGIRTLTHVETLTEIDKQNAYRIIEEIEQKAKRDMRLQPVMVGDSTDDIECGINAGSMTVLLKNDVNENAAQSAHVVISRLDHIVDLLVSSK</sequence>
<dbReference type="EMBL" id="MBFR01000240">
    <property type="protein sequence ID" value="PVU90732.1"/>
    <property type="molecule type" value="Genomic_DNA"/>
</dbReference>
<dbReference type="STRING" id="133385.A0A2T9YEG6"/>
<evidence type="ECO:0000313" key="2">
    <source>
        <dbReference type="Proteomes" id="UP000245383"/>
    </source>
</evidence>
<dbReference type="AlphaFoldDB" id="A0A2T9YEG6"/>